<evidence type="ECO:0000313" key="3">
    <source>
        <dbReference type="Proteomes" id="UP000008782"/>
    </source>
</evidence>
<organism evidence="3">
    <name type="scientific">Colletotrichum graminicola (strain M1.001 / M2 / FGSC 10212)</name>
    <name type="common">Maize anthracnose fungus</name>
    <name type="synonym">Glomerella graminicola</name>
    <dbReference type="NCBI Taxonomy" id="645133"/>
    <lineage>
        <taxon>Eukaryota</taxon>
        <taxon>Fungi</taxon>
        <taxon>Dikarya</taxon>
        <taxon>Ascomycota</taxon>
        <taxon>Pezizomycotina</taxon>
        <taxon>Sordariomycetes</taxon>
        <taxon>Hypocreomycetidae</taxon>
        <taxon>Glomerellales</taxon>
        <taxon>Glomerellaceae</taxon>
        <taxon>Colletotrichum</taxon>
        <taxon>Colletotrichum graminicola species complex</taxon>
    </lineage>
</organism>
<name>E3QYS1_COLGM</name>
<dbReference type="AlphaFoldDB" id="E3QYS1"/>
<reference evidence="3" key="1">
    <citation type="journal article" date="2012" name="Nat. Genet.">
        <title>Lifestyle transitions in plant pathogenic Colletotrichum fungi deciphered by genome and transcriptome analyses.</title>
        <authorList>
            <person name="O'Connell R.J."/>
            <person name="Thon M.R."/>
            <person name="Hacquard S."/>
            <person name="Amyotte S.G."/>
            <person name="Kleemann J."/>
            <person name="Torres M.F."/>
            <person name="Damm U."/>
            <person name="Buiate E.A."/>
            <person name="Epstein L."/>
            <person name="Alkan N."/>
            <person name="Altmueller J."/>
            <person name="Alvarado-Balderrama L."/>
            <person name="Bauser C.A."/>
            <person name="Becker C."/>
            <person name="Birren B.W."/>
            <person name="Chen Z."/>
            <person name="Choi J."/>
            <person name="Crouch J.A."/>
            <person name="Duvick J.P."/>
            <person name="Farman M.A."/>
            <person name="Gan P."/>
            <person name="Heiman D."/>
            <person name="Henrissat B."/>
            <person name="Howard R.J."/>
            <person name="Kabbage M."/>
            <person name="Koch C."/>
            <person name="Kracher B."/>
            <person name="Kubo Y."/>
            <person name="Law A.D."/>
            <person name="Lebrun M.-H."/>
            <person name="Lee Y.-H."/>
            <person name="Miyara I."/>
            <person name="Moore N."/>
            <person name="Neumann U."/>
            <person name="Nordstroem K."/>
            <person name="Panaccione D.G."/>
            <person name="Panstruga R."/>
            <person name="Place M."/>
            <person name="Proctor R.H."/>
            <person name="Prusky D."/>
            <person name="Rech G."/>
            <person name="Reinhardt R."/>
            <person name="Rollins J.A."/>
            <person name="Rounsley S."/>
            <person name="Schardl C.L."/>
            <person name="Schwartz D.C."/>
            <person name="Shenoy N."/>
            <person name="Shirasu K."/>
            <person name="Sikhakolli U.R."/>
            <person name="Stueber K."/>
            <person name="Sukno S.A."/>
            <person name="Sweigard J.A."/>
            <person name="Takano Y."/>
            <person name="Takahara H."/>
            <person name="Trail F."/>
            <person name="van der Does H.C."/>
            <person name="Voll L.M."/>
            <person name="Will I."/>
            <person name="Young S."/>
            <person name="Zeng Q."/>
            <person name="Zhang J."/>
            <person name="Zhou S."/>
            <person name="Dickman M.B."/>
            <person name="Schulze-Lefert P."/>
            <person name="Ver Loren van Themaat E."/>
            <person name="Ma L.-J."/>
            <person name="Vaillancourt L.J."/>
        </authorList>
    </citation>
    <scope>NUCLEOTIDE SEQUENCE [LARGE SCALE GENOMIC DNA]</scope>
    <source>
        <strain evidence="3">M1.001 / M2 / FGSC 10212</strain>
    </source>
</reference>
<evidence type="ECO:0000256" key="1">
    <source>
        <dbReference type="SAM" id="MobiDB-lite"/>
    </source>
</evidence>
<dbReference type="VEuPathDB" id="FungiDB:GLRG_11153"/>
<dbReference type="HOGENOM" id="CLU_2558175_0_0_1"/>
<feature type="region of interest" description="Disordered" evidence="1">
    <location>
        <begin position="32"/>
        <end position="58"/>
    </location>
</feature>
<feature type="compositionally biased region" description="Basic and acidic residues" evidence="1">
    <location>
        <begin position="38"/>
        <end position="48"/>
    </location>
</feature>
<proteinExistence type="predicted"/>
<gene>
    <name evidence="2" type="ORF">GLRG_11153</name>
</gene>
<evidence type="ECO:0000313" key="2">
    <source>
        <dbReference type="EMBL" id="EFQ36009.1"/>
    </source>
</evidence>
<sequence>MFQDAITSSMTTVLNSSASLTLGYAADVSDGVTAAEPSVRRSTREKGLSRPPAPAANHHGFVHHAHVRHAAPEGLELVRCGM</sequence>
<dbReference type="EMBL" id="GG697406">
    <property type="protein sequence ID" value="EFQ36009.1"/>
    <property type="molecule type" value="Genomic_DNA"/>
</dbReference>
<protein>
    <submittedName>
        <fullName evidence="2">Uncharacterized protein</fullName>
    </submittedName>
</protein>
<dbReference type="Proteomes" id="UP000008782">
    <property type="component" value="Unassembled WGS sequence"/>
</dbReference>
<dbReference type="RefSeq" id="XP_008100029.1">
    <property type="nucleotide sequence ID" value="XM_008101838.1"/>
</dbReference>
<accession>E3QYS1</accession>
<keyword evidence="3" id="KW-1185">Reference proteome</keyword>
<dbReference type="GeneID" id="24416518"/>